<evidence type="ECO:0000313" key="4">
    <source>
        <dbReference type="Proteomes" id="UP000008838"/>
    </source>
</evidence>
<organism evidence="3 4">
    <name type="scientific">Kocuria rhizophila (strain ATCC 9341 / DSM 348 / NBRC 103217 / DC2201)</name>
    <dbReference type="NCBI Taxonomy" id="378753"/>
    <lineage>
        <taxon>Bacteria</taxon>
        <taxon>Bacillati</taxon>
        <taxon>Actinomycetota</taxon>
        <taxon>Actinomycetes</taxon>
        <taxon>Micrococcales</taxon>
        <taxon>Micrococcaceae</taxon>
        <taxon>Kocuria</taxon>
    </lineage>
</organism>
<dbReference type="AlphaFoldDB" id="B2GH63"/>
<evidence type="ECO:0000256" key="1">
    <source>
        <dbReference type="SAM" id="MobiDB-lite"/>
    </source>
</evidence>
<dbReference type="Proteomes" id="UP000008838">
    <property type="component" value="Chromosome"/>
</dbReference>
<evidence type="ECO:0008006" key="5">
    <source>
        <dbReference type="Google" id="ProtNLM"/>
    </source>
</evidence>
<dbReference type="OrthoDB" id="4883556at2"/>
<keyword evidence="2" id="KW-0472">Membrane</keyword>
<proteinExistence type="predicted"/>
<evidence type="ECO:0000256" key="2">
    <source>
        <dbReference type="SAM" id="Phobius"/>
    </source>
</evidence>
<dbReference type="EMBL" id="AP009152">
    <property type="protein sequence ID" value="BAG28815.1"/>
    <property type="molecule type" value="Genomic_DNA"/>
</dbReference>
<evidence type="ECO:0000313" key="3">
    <source>
        <dbReference type="EMBL" id="BAG28815.1"/>
    </source>
</evidence>
<feature type="transmembrane region" description="Helical" evidence="2">
    <location>
        <begin position="25"/>
        <end position="45"/>
    </location>
</feature>
<keyword evidence="4" id="KW-1185">Reference proteome</keyword>
<dbReference type="RefSeq" id="WP_012397542.1">
    <property type="nucleotide sequence ID" value="NC_010617.1"/>
</dbReference>
<dbReference type="eggNOG" id="ENOG5033A2X">
    <property type="taxonomic scope" value="Bacteria"/>
</dbReference>
<feature type="compositionally biased region" description="Gly residues" evidence="1">
    <location>
        <begin position="132"/>
        <end position="152"/>
    </location>
</feature>
<dbReference type="InterPro" id="IPR049790">
    <property type="entry name" value="Rv3655c/TadE"/>
</dbReference>
<feature type="compositionally biased region" description="Basic and acidic residues" evidence="1">
    <location>
        <begin position="155"/>
        <end position="165"/>
    </location>
</feature>
<dbReference type="HOGENOM" id="CLU_116311_4_0_11"/>
<feature type="region of interest" description="Disordered" evidence="1">
    <location>
        <begin position="125"/>
        <end position="165"/>
    </location>
</feature>
<dbReference type="KEGG" id="krh:KRH_04680"/>
<reference evidence="3 4" key="1">
    <citation type="journal article" date="2008" name="J. Bacteriol.">
        <title>Complete genome sequence of the soil actinomycete Kocuria rhizophila.</title>
        <authorList>
            <person name="Takarada H."/>
            <person name="Sekine M."/>
            <person name="Kosugi H."/>
            <person name="Matsuo Y."/>
            <person name="Fujisawa T."/>
            <person name="Omata S."/>
            <person name="Kishi E."/>
            <person name="Shimizu A."/>
            <person name="Tsukatani N."/>
            <person name="Tanikawa S."/>
            <person name="Fujita N."/>
            <person name="Harayama S."/>
        </authorList>
    </citation>
    <scope>NUCLEOTIDE SEQUENCE [LARGE SCALE GENOMIC DNA]</scope>
    <source>
        <strain evidence="4">ATCC 9341 / DSM 348 / NBRC 103217 / DC2201</strain>
    </source>
</reference>
<gene>
    <name evidence="3" type="ordered locus">KRH_04680</name>
</gene>
<sequence>MIDRTRARPDHTDPDRGAVTVETAVIMPALVLLLAVLLAAAAAGMTTVRYEEAARASARAAARGENTAVVERTAREIAGESASVIVGAAAGRVTVAVSGPAPGILGQWSGWRLDADASAAVESIAVAPSDDGPGGAGERGQEGGENGAGGNGPATDRDGAGHGGP</sequence>
<keyword evidence="2" id="KW-0812">Transmembrane</keyword>
<accession>B2GH63</accession>
<protein>
    <recommendedName>
        <fullName evidence="5">Pilus assembly protein TadE</fullName>
    </recommendedName>
</protein>
<dbReference type="NCBIfam" id="NF041390">
    <property type="entry name" value="TadE_Rv3655c"/>
    <property type="match status" value="1"/>
</dbReference>
<keyword evidence="2" id="KW-1133">Transmembrane helix</keyword>
<name>B2GH63_KOCRD</name>
<dbReference type="STRING" id="378753.KRH_04680"/>